<name>A0A1F6BRN0_9BACT</name>
<feature type="transmembrane region" description="Helical" evidence="6">
    <location>
        <begin position="184"/>
        <end position="203"/>
    </location>
</feature>
<organism evidence="7 8">
    <name type="scientific">Candidatus Jorgensenbacteria bacterium GWC1_48_12</name>
    <dbReference type="NCBI Taxonomy" id="1798469"/>
    <lineage>
        <taxon>Bacteria</taxon>
        <taxon>Candidatus Joergenseniibacteriota</taxon>
    </lineage>
</organism>
<feature type="transmembrane region" description="Helical" evidence="6">
    <location>
        <begin position="89"/>
        <end position="114"/>
    </location>
</feature>
<dbReference type="EMBL" id="MFKI01000008">
    <property type="protein sequence ID" value="OGG39576.1"/>
    <property type="molecule type" value="Genomic_DNA"/>
</dbReference>
<feature type="transmembrane region" description="Helical" evidence="6">
    <location>
        <begin position="158"/>
        <end position="178"/>
    </location>
</feature>
<feature type="transmembrane region" description="Helical" evidence="6">
    <location>
        <begin position="368"/>
        <end position="387"/>
    </location>
</feature>
<dbReference type="InterPro" id="IPR002797">
    <property type="entry name" value="Polysacc_synth"/>
</dbReference>
<accession>A0A1F6BRN0</accession>
<evidence type="ECO:0000256" key="4">
    <source>
        <dbReference type="ARBA" id="ARBA00022989"/>
    </source>
</evidence>
<gene>
    <name evidence="7" type="ORF">A2127_01685</name>
</gene>
<feature type="transmembrane region" description="Helical" evidence="6">
    <location>
        <begin position="393"/>
        <end position="412"/>
    </location>
</feature>
<dbReference type="InterPro" id="IPR050833">
    <property type="entry name" value="Poly_Biosynth_Transport"/>
</dbReference>
<feature type="transmembrane region" description="Helical" evidence="6">
    <location>
        <begin position="337"/>
        <end position="361"/>
    </location>
</feature>
<feature type="transmembrane region" description="Helical" evidence="6">
    <location>
        <begin position="424"/>
        <end position="445"/>
    </location>
</feature>
<evidence type="ECO:0000313" key="8">
    <source>
        <dbReference type="Proteomes" id="UP000179324"/>
    </source>
</evidence>
<dbReference type="CDD" id="cd13128">
    <property type="entry name" value="MATE_Wzx_like"/>
    <property type="match status" value="1"/>
</dbReference>
<evidence type="ECO:0000256" key="5">
    <source>
        <dbReference type="ARBA" id="ARBA00023136"/>
    </source>
</evidence>
<evidence type="ECO:0000256" key="3">
    <source>
        <dbReference type="ARBA" id="ARBA00022692"/>
    </source>
</evidence>
<dbReference type="Proteomes" id="UP000179324">
    <property type="component" value="Unassembled WGS sequence"/>
</dbReference>
<reference evidence="7 8" key="1">
    <citation type="journal article" date="2016" name="Nat. Commun.">
        <title>Thousands of microbial genomes shed light on interconnected biogeochemical processes in an aquifer system.</title>
        <authorList>
            <person name="Anantharaman K."/>
            <person name="Brown C.T."/>
            <person name="Hug L.A."/>
            <person name="Sharon I."/>
            <person name="Castelle C.J."/>
            <person name="Probst A.J."/>
            <person name="Thomas B.C."/>
            <person name="Singh A."/>
            <person name="Wilkins M.J."/>
            <person name="Karaoz U."/>
            <person name="Brodie E.L."/>
            <person name="Williams K.H."/>
            <person name="Hubbard S.S."/>
            <person name="Banfield J.F."/>
        </authorList>
    </citation>
    <scope>NUCLEOTIDE SEQUENCE [LARGE SCALE GENOMIC DNA]</scope>
</reference>
<comment type="subcellular location">
    <subcellularLocation>
        <location evidence="1">Cell membrane</location>
        <topology evidence="1">Multi-pass membrane protein</topology>
    </subcellularLocation>
</comment>
<evidence type="ECO:0000313" key="7">
    <source>
        <dbReference type="EMBL" id="OGG39576.1"/>
    </source>
</evidence>
<dbReference type="GO" id="GO:0005886">
    <property type="term" value="C:plasma membrane"/>
    <property type="evidence" value="ECO:0007669"/>
    <property type="project" value="UniProtKB-SubCell"/>
</dbReference>
<evidence type="ECO:0000256" key="2">
    <source>
        <dbReference type="ARBA" id="ARBA00022475"/>
    </source>
</evidence>
<feature type="transmembrane region" description="Helical" evidence="6">
    <location>
        <begin position="265"/>
        <end position="284"/>
    </location>
</feature>
<proteinExistence type="predicted"/>
<evidence type="ECO:0000256" key="6">
    <source>
        <dbReference type="SAM" id="Phobius"/>
    </source>
</evidence>
<comment type="caution">
    <text evidence="7">The sequence shown here is derived from an EMBL/GenBank/DDBJ whole genome shotgun (WGS) entry which is preliminary data.</text>
</comment>
<feature type="transmembrane region" description="Helical" evidence="6">
    <location>
        <begin position="305"/>
        <end position="325"/>
    </location>
</feature>
<dbReference type="PANTHER" id="PTHR30250">
    <property type="entry name" value="PST FAMILY PREDICTED COLANIC ACID TRANSPORTER"/>
    <property type="match status" value="1"/>
</dbReference>
<keyword evidence="4 6" id="KW-1133">Transmembrane helix</keyword>
<dbReference type="Pfam" id="PF01943">
    <property type="entry name" value="Polysacc_synt"/>
    <property type="match status" value="1"/>
</dbReference>
<keyword evidence="5 6" id="KW-0472">Membrane</keyword>
<feature type="transmembrane region" description="Helical" evidence="6">
    <location>
        <begin position="126"/>
        <end position="146"/>
    </location>
</feature>
<feature type="transmembrane region" description="Helical" evidence="6">
    <location>
        <begin position="224"/>
        <end position="250"/>
    </location>
</feature>
<keyword evidence="3 6" id="KW-0812">Transmembrane</keyword>
<keyword evidence="2" id="KW-1003">Cell membrane</keyword>
<sequence>MQRLKSLLFENQTLQQTVLKNTFWLTFGNMASRLIRAVLIIYAARVLGVAGYGVFSYALSIAGFFSIFADVGITPLLTRESARNPEERIHYLSTGLFIKFFFMLVSTLLILFAAPLITKIEGAQELFGIIVFLFAFDTLRDFFFGFTRSIEKMELEAGTNIATNLAILILGGAALLFAPTSKMLTIGYTAGSGVGLVVLLLILKKYLRNVWRSFRSDLVKPIITQAWPFALAGLLGTIMLQTDMIMLGWFRGAEEVGFYSAAQKIILLLYLLPGFLAVSLFPSFSRLASTDKEKFRLILEKGISAAFLMAFPIAVGGIILAPQIINLIYGPAYLQSSTAFVILLFTLFFLSPGVFVGNAIFAYNRQKLFTSFVGLGTVSNVIFNFLLIPSYGIVGSALATIGSQLLANGFIWNMMKKINNFKTLINLPKTLVAVFVMATATFIFRVLGINVVLNIAFSAVIYFAVLKILKEPLLEYVNPFRLFRNVT</sequence>
<feature type="transmembrane region" description="Helical" evidence="6">
    <location>
        <begin position="54"/>
        <end position="77"/>
    </location>
</feature>
<feature type="transmembrane region" description="Helical" evidence="6">
    <location>
        <begin position="21"/>
        <end position="42"/>
    </location>
</feature>
<feature type="transmembrane region" description="Helical" evidence="6">
    <location>
        <begin position="451"/>
        <end position="469"/>
    </location>
</feature>
<dbReference type="PANTHER" id="PTHR30250:SF11">
    <property type="entry name" value="O-ANTIGEN TRANSPORTER-RELATED"/>
    <property type="match status" value="1"/>
</dbReference>
<evidence type="ECO:0000256" key="1">
    <source>
        <dbReference type="ARBA" id="ARBA00004651"/>
    </source>
</evidence>
<protein>
    <submittedName>
        <fullName evidence="7">Uncharacterized protein</fullName>
    </submittedName>
</protein>
<dbReference type="AlphaFoldDB" id="A0A1F6BRN0"/>